<evidence type="ECO:0000313" key="2">
    <source>
        <dbReference type="EMBL" id="GAA4026176.1"/>
    </source>
</evidence>
<protein>
    <submittedName>
        <fullName evidence="2">Uncharacterized protein</fullName>
    </submittedName>
</protein>
<dbReference type="EMBL" id="BAAAZX010000039">
    <property type="protein sequence ID" value="GAA4026176.1"/>
    <property type="molecule type" value="Genomic_DNA"/>
</dbReference>
<reference evidence="3" key="1">
    <citation type="journal article" date="2019" name="Int. J. Syst. Evol. Microbiol.">
        <title>The Global Catalogue of Microorganisms (GCM) 10K type strain sequencing project: providing services to taxonomists for standard genome sequencing and annotation.</title>
        <authorList>
            <consortium name="The Broad Institute Genomics Platform"/>
            <consortium name="The Broad Institute Genome Sequencing Center for Infectious Disease"/>
            <person name="Wu L."/>
            <person name="Ma J."/>
        </authorList>
    </citation>
    <scope>NUCLEOTIDE SEQUENCE [LARGE SCALE GENOMIC DNA]</scope>
    <source>
        <strain evidence="3">JCM 16924</strain>
    </source>
</reference>
<proteinExistence type="predicted"/>
<keyword evidence="3" id="KW-1185">Reference proteome</keyword>
<organism evidence="2 3">
    <name type="scientific">Streptomyces plumbiresistens</name>
    <dbReference type="NCBI Taxonomy" id="511811"/>
    <lineage>
        <taxon>Bacteria</taxon>
        <taxon>Bacillati</taxon>
        <taxon>Actinomycetota</taxon>
        <taxon>Actinomycetes</taxon>
        <taxon>Kitasatosporales</taxon>
        <taxon>Streptomycetaceae</taxon>
        <taxon>Streptomyces</taxon>
    </lineage>
</organism>
<comment type="caution">
    <text evidence="2">The sequence shown here is derived from an EMBL/GenBank/DDBJ whole genome shotgun (WGS) entry which is preliminary data.</text>
</comment>
<gene>
    <name evidence="2" type="ORF">GCM10022232_84640</name>
</gene>
<name>A0ABP7TGT9_9ACTN</name>
<evidence type="ECO:0000313" key="3">
    <source>
        <dbReference type="Proteomes" id="UP001500456"/>
    </source>
</evidence>
<sequence length="60" mass="6030">MARSPALGDPADVPQGLGKATGEVAQLAMGHIPPSQEFRGMAEEGTGHGELDAFGLVGKA</sequence>
<dbReference type="Proteomes" id="UP001500456">
    <property type="component" value="Unassembled WGS sequence"/>
</dbReference>
<accession>A0ABP7TGT9</accession>
<feature type="compositionally biased region" description="Basic and acidic residues" evidence="1">
    <location>
        <begin position="41"/>
        <end position="51"/>
    </location>
</feature>
<evidence type="ECO:0000256" key="1">
    <source>
        <dbReference type="SAM" id="MobiDB-lite"/>
    </source>
</evidence>
<feature type="region of interest" description="Disordered" evidence="1">
    <location>
        <begin position="41"/>
        <end position="60"/>
    </location>
</feature>